<dbReference type="Proteomes" id="UP001163823">
    <property type="component" value="Chromosome 11"/>
</dbReference>
<evidence type="ECO:0000313" key="7">
    <source>
        <dbReference type="Proteomes" id="UP001163823"/>
    </source>
</evidence>
<sequence>MEANKTFEDTKVTRPVASFKPPIWDYVFIQSLRSKYGDEHYVERRDMLMEKVKTMIDTVENPLHQLELIDVLQRFGLAYLFKEELKTNLDNIYNEYVVQSDTWKMNNLYAIGLAFRLFRQHGFDVSPDIFSSFQEDTEILPQNISRNMSMKTKIRMYQLLVEHALEFPLHWRPPRLEARWFINVCERKPNINPILLELAKLDFNIVQATHLEELKHVSRWWKRTGLPNKLGFLRDRLMESYIWQPEMAFEPEFGHFRTTCSKLFAMMTMLDDIYDSYGTLEELEVLTDSFKRWDTSLMDKLPEPMKILFLAIHNNVNEVAFEILRDQGFNVIPCLKKYWAEYCEGYLVEARWLHNGYKPSLQEYLDNACNSIGVRLVMVHAYFATCKPT</sequence>
<dbReference type="InterPro" id="IPR008949">
    <property type="entry name" value="Isoprenoid_synthase_dom_sf"/>
</dbReference>
<dbReference type="GO" id="GO:0010333">
    <property type="term" value="F:terpene synthase activity"/>
    <property type="evidence" value="ECO:0007669"/>
    <property type="project" value="InterPro"/>
</dbReference>
<protein>
    <submittedName>
        <fullName evidence="6">Myrcene synthase</fullName>
    </submittedName>
</protein>
<evidence type="ECO:0000259" key="5">
    <source>
        <dbReference type="Pfam" id="PF03936"/>
    </source>
</evidence>
<dbReference type="InterPro" id="IPR001906">
    <property type="entry name" value="Terpene_synth_N"/>
</dbReference>
<dbReference type="InterPro" id="IPR036965">
    <property type="entry name" value="Terpene_synth_N_sf"/>
</dbReference>
<dbReference type="AlphaFoldDB" id="A0AAD7L330"/>
<dbReference type="KEGG" id="qsa:O6P43_026538"/>
<comment type="caution">
    <text evidence="6">The sequence shown here is derived from an EMBL/GenBank/DDBJ whole genome shotgun (WGS) entry which is preliminary data.</text>
</comment>
<dbReference type="InterPro" id="IPR050148">
    <property type="entry name" value="Terpene_synthase-like"/>
</dbReference>
<evidence type="ECO:0000256" key="3">
    <source>
        <dbReference type="ARBA" id="ARBA00022842"/>
    </source>
</evidence>
<dbReference type="PANTHER" id="PTHR31225">
    <property type="entry name" value="OS04G0344100 PROTEIN-RELATED"/>
    <property type="match status" value="1"/>
</dbReference>
<gene>
    <name evidence="6" type="ORF">O6P43_026538</name>
</gene>
<organism evidence="6 7">
    <name type="scientific">Quillaja saponaria</name>
    <name type="common">Soap bark tree</name>
    <dbReference type="NCBI Taxonomy" id="32244"/>
    <lineage>
        <taxon>Eukaryota</taxon>
        <taxon>Viridiplantae</taxon>
        <taxon>Streptophyta</taxon>
        <taxon>Embryophyta</taxon>
        <taxon>Tracheophyta</taxon>
        <taxon>Spermatophyta</taxon>
        <taxon>Magnoliopsida</taxon>
        <taxon>eudicotyledons</taxon>
        <taxon>Gunneridae</taxon>
        <taxon>Pentapetalae</taxon>
        <taxon>rosids</taxon>
        <taxon>fabids</taxon>
        <taxon>Fabales</taxon>
        <taxon>Quillajaceae</taxon>
        <taxon>Quillaja</taxon>
    </lineage>
</organism>
<dbReference type="Pfam" id="PF01397">
    <property type="entry name" value="Terpene_synth"/>
    <property type="match status" value="1"/>
</dbReference>
<dbReference type="InterPro" id="IPR005630">
    <property type="entry name" value="Terpene_synthase_metal-bd"/>
</dbReference>
<comment type="cofactor">
    <cofactor evidence="1">
        <name>Mg(2+)</name>
        <dbReference type="ChEBI" id="CHEBI:18420"/>
    </cofactor>
</comment>
<reference evidence="6" key="1">
    <citation type="journal article" date="2023" name="Science">
        <title>Elucidation of the pathway for biosynthesis of saponin adjuvants from the soapbark tree.</title>
        <authorList>
            <person name="Reed J."/>
            <person name="Orme A."/>
            <person name="El-Demerdash A."/>
            <person name="Owen C."/>
            <person name="Martin L.B.B."/>
            <person name="Misra R.C."/>
            <person name="Kikuchi S."/>
            <person name="Rejzek M."/>
            <person name="Martin A.C."/>
            <person name="Harkess A."/>
            <person name="Leebens-Mack J."/>
            <person name="Louveau T."/>
            <person name="Stephenson M.J."/>
            <person name="Osbourn A."/>
        </authorList>
    </citation>
    <scope>NUCLEOTIDE SEQUENCE</scope>
    <source>
        <strain evidence="6">S10</strain>
    </source>
</reference>
<keyword evidence="3" id="KW-0460">Magnesium</keyword>
<evidence type="ECO:0000259" key="4">
    <source>
        <dbReference type="Pfam" id="PF01397"/>
    </source>
</evidence>
<keyword evidence="2" id="KW-0479">Metal-binding</keyword>
<dbReference type="SUPFAM" id="SSF48239">
    <property type="entry name" value="Terpenoid cyclases/Protein prenyltransferases"/>
    <property type="match status" value="1"/>
</dbReference>
<dbReference type="Pfam" id="PF03936">
    <property type="entry name" value="Terpene_synth_C"/>
    <property type="match status" value="1"/>
</dbReference>
<dbReference type="InterPro" id="IPR034741">
    <property type="entry name" value="Terpene_cyclase-like_1_C"/>
</dbReference>
<feature type="domain" description="Terpene synthase N-terminal" evidence="4">
    <location>
        <begin position="23"/>
        <end position="145"/>
    </location>
</feature>
<keyword evidence="7" id="KW-1185">Reference proteome</keyword>
<dbReference type="SFLD" id="SFLDS00005">
    <property type="entry name" value="Isoprenoid_Synthase_Type_I"/>
    <property type="match status" value="1"/>
</dbReference>
<name>A0AAD7L330_QUISA</name>
<evidence type="ECO:0000256" key="2">
    <source>
        <dbReference type="ARBA" id="ARBA00022723"/>
    </source>
</evidence>
<dbReference type="InterPro" id="IPR008930">
    <property type="entry name" value="Terpenoid_cyclase/PrenylTrfase"/>
</dbReference>
<dbReference type="SFLD" id="SFLDG01019">
    <property type="entry name" value="Terpene_Cyclase_Like_1_C_Termi"/>
    <property type="match status" value="1"/>
</dbReference>
<evidence type="ECO:0000256" key="1">
    <source>
        <dbReference type="ARBA" id="ARBA00001946"/>
    </source>
</evidence>
<dbReference type="PANTHER" id="PTHR31225:SF244">
    <property type="entry name" value="1,8-CINEOLE SYNTHASE 1, CHLOROPLASTIC-RELATED"/>
    <property type="match status" value="1"/>
</dbReference>
<accession>A0AAD7L330</accession>
<dbReference type="Gene3D" id="1.10.600.10">
    <property type="entry name" value="Farnesyl Diphosphate Synthase"/>
    <property type="match status" value="1"/>
</dbReference>
<dbReference type="GO" id="GO:0016114">
    <property type="term" value="P:terpenoid biosynthetic process"/>
    <property type="evidence" value="ECO:0007669"/>
    <property type="project" value="InterPro"/>
</dbReference>
<proteinExistence type="predicted"/>
<dbReference type="GO" id="GO:0000287">
    <property type="term" value="F:magnesium ion binding"/>
    <property type="evidence" value="ECO:0007669"/>
    <property type="project" value="InterPro"/>
</dbReference>
<feature type="domain" description="Terpene synthase metal-binding" evidence="5">
    <location>
        <begin position="223"/>
        <end position="384"/>
    </location>
</feature>
<evidence type="ECO:0000313" key="6">
    <source>
        <dbReference type="EMBL" id="KAJ7950333.1"/>
    </source>
</evidence>
<dbReference type="Gene3D" id="1.50.10.130">
    <property type="entry name" value="Terpene synthase, N-terminal domain"/>
    <property type="match status" value="2"/>
</dbReference>
<dbReference type="EMBL" id="JARAOO010000011">
    <property type="protein sequence ID" value="KAJ7950333.1"/>
    <property type="molecule type" value="Genomic_DNA"/>
</dbReference>
<dbReference type="SUPFAM" id="SSF48576">
    <property type="entry name" value="Terpenoid synthases"/>
    <property type="match status" value="1"/>
</dbReference>